<accession>A0A0P7VJP4</accession>
<name>A0A0P7VJP4_SCLFO</name>
<evidence type="ECO:0000256" key="1">
    <source>
        <dbReference type="SAM" id="MobiDB-lite"/>
    </source>
</evidence>
<evidence type="ECO:0000313" key="3">
    <source>
        <dbReference type="Proteomes" id="UP000034805"/>
    </source>
</evidence>
<evidence type="ECO:0000313" key="2">
    <source>
        <dbReference type="EMBL" id="KPP75982.1"/>
    </source>
</evidence>
<dbReference type="AlphaFoldDB" id="A0A0P7VJP4"/>
<dbReference type="EMBL" id="JARO02001270">
    <property type="protein sequence ID" value="KPP75982.1"/>
    <property type="molecule type" value="Genomic_DNA"/>
</dbReference>
<proteinExistence type="predicted"/>
<protein>
    <submittedName>
        <fullName evidence="2">Uncharacterized protein</fullName>
    </submittedName>
</protein>
<comment type="caution">
    <text evidence="2">The sequence shown here is derived from an EMBL/GenBank/DDBJ whole genome shotgun (WGS) entry which is preliminary data.</text>
</comment>
<sequence length="121" mass="12472">MLTPRARLSVRPCPAPSGSTMRRDRRVRLTAVSPPPSHGQPGGGSRRAGRRGRPRTSAGGGKNVTVSESGERGERSARAGAAGQIDTFTGPPAIGADGDASENGSHPSGERLRGYVQMLAT</sequence>
<feature type="region of interest" description="Disordered" evidence="1">
    <location>
        <begin position="1"/>
        <end position="121"/>
    </location>
</feature>
<dbReference type="Proteomes" id="UP000034805">
    <property type="component" value="Unassembled WGS sequence"/>
</dbReference>
<organism evidence="2 3">
    <name type="scientific">Scleropages formosus</name>
    <name type="common">Asian bonytongue</name>
    <name type="synonym">Osteoglossum formosum</name>
    <dbReference type="NCBI Taxonomy" id="113540"/>
    <lineage>
        <taxon>Eukaryota</taxon>
        <taxon>Metazoa</taxon>
        <taxon>Chordata</taxon>
        <taxon>Craniata</taxon>
        <taxon>Vertebrata</taxon>
        <taxon>Euteleostomi</taxon>
        <taxon>Actinopterygii</taxon>
        <taxon>Neopterygii</taxon>
        <taxon>Teleostei</taxon>
        <taxon>Osteoglossocephala</taxon>
        <taxon>Osteoglossomorpha</taxon>
        <taxon>Osteoglossiformes</taxon>
        <taxon>Osteoglossidae</taxon>
        <taxon>Scleropages</taxon>
    </lineage>
</organism>
<gene>
    <name evidence="2" type="ORF">Z043_104732</name>
</gene>
<reference evidence="2 3" key="1">
    <citation type="submission" date="2015-08" db="EMBL/GenBank/DDBJ databases">
        <title>The genome of the Asian arowana (Scleropages formosus).</title>
        <authorList>
            <person name="Tan M.H."/>
            <person name="Gan H.M."/>
            <person name="Croft L.J."/>
            <person name="Austin C.M."/>
        </authorList>
    </citation>
    <scope>NUCLEOTIDE SEQUENCE [LARGE SCALE GENOMIC DNA]</scope>
    <source>
        <strain evidence="2">Aro1</strain>
    </source>
</reference>